<protein>
    <recommendedName>
        <fullName evidence="3">Exocyst complex component Sec10</fullName>
    </recommendedName>
</protein>
<accession>A0ABY0HB42</accession>
<proteinExistence type="predicted"/>
<dbReference type="EMBL" id="QJNS01000117">
    <property type="protein sequence ID" value="RYO86351.1"/>
    <property type="molecule type" value="Genomic_DNA"/>
</dbReference>
<name>A0ABY0HB42_9PEZI</name>
<evidence type="ECO:0000313" key="1">
    <source>
        <dbReference type="EMBL" id="RYO86351.1"/>
    </source>
</evidence>
<reference evidence="1 2" key="1">
    <citation type="submission" date="2018-06" db="EMBL/GenBank/DDBJ databases">
        <title>Complete Genomes of Monosporascus.</title>
        <authorList>
            <person name="Robinson A.J."/>
            <person name="Natvig D.O."/>
        </authorList>
    </citation>
    <scope>NUCLEOTIDE SEQUENCE [LARGE SCALE GENOMIC DNA]</scope>
    <source>
        <strain evidence="1 2">CBS 609.92</strain>
    </source>
</reference>
<keyword evidence="2" id="KW-1185">Reference proteome</keyword>
<dbReference type="Proteomes" id="UP000294003">
    <property type="component" value="Unassembled WGS sequence"/>
</dbReference>
<evidence type="ECO:0000313" key="2">
    <source>
        <dbReference type="Proteomes" id="UP000294003"/>
    </source>
</evidence>
<gene>
    <name evidence="1" type="ORF">DL762_004767</name>
</gene>
<evidence type="ECO:0008006" key="3">
    <source>
        <dbReference type="Google" id="ProtNLM"/>
    </source>
</evidence>
<comment type="caution">
    <text evidence="1">The sequence shown here is derived from an EMBL/GenBank/DDBJ whole genome shotgun (WGS) entry which is preliminary data.</text>
</comment>
<organism evidence="1 2">
    <name type="scientific">Monosporascus cannonballus</name>
    <dbReference type="NCBI Taxonomy" id="155416"/>
    <lineage>
        <taxon>Eukaryota</taxon>
        <taxon>Fungi</taxon>
        <taxon>Dikarya</taxon>
        <taxon>Ascomycota</taxon>
        <taxon>Pezizomycotina</taxon>
        <taxon>Sordariomycetes</taxon>
        <taxon>Xylariomycetidae</taxon>
        <taxon>Xylariales</taxon>
        <taxon>Xylariales incertae sedis</taxon>
        <taxon>Monosporascus</taxon>
    </lineage>
</organism>
<sequence length="500" mass="56184">MSSSNHKRDHVFSVLCERLGISSSAQQDHLRALVDTDDEMKKAFEQLETLCTGPMKTLNMDELKITRKLGLENDLARGQETLKEASLQLETIVGDDGRNATEDALAPLIDYNSERSKNVAAFRTYTSRVLASIDKFSTLLETRQTLSKSKAEALDTECFNMDNELRSLEETFKRCLSISNEDIVHLASNDPKLNPNAHLNIHRACRRARQAFNDTASPHDHILTKLQALGWELNPDTANNKALLSDARCCASELSVLRFMNQHLKTLAGRIYVLIQHHKALFEAYQYAWFRSKGQSVLDLPKSKADTPYLTSHDASVRSTFADVLRDYLTEFGSAPIEVNVDNPVRTPDESAITKLQEFVVSREGKLSTMHEQMQELFEAAAKANLGNVEIGRAILSRRILADAILGPSIPHAVYKDVEAEEAIRLMENEIEVVREVFDELNYSDAAKAPDFVLHAYVKAQKRLAAKNSEGSFNHWEITSNPTCRACLRFAGFVARWKDA</sequence>